<evidence type="ECO:0000313" key="3">
    <source>
        <dbReference type="Proteomes" id="UP000294749"/>
    </source>
</evidence>
<protein>
    <submittedName>
        <fullName evidence="2">Uncharacterized protein DUF2490</fullName>
    </submittedName>
</protein>
<keyword evidence="3" id="KW-1185">Reference proteome</keyword>
<dbReference type="Proteomes" id="UP000294749">
    <property type="component" value="Unassembled WGS sequence"/>
</dbReference>
<dbReference type="RefSeq" id="WP_133685515.1">
    <property type="nucleotide sequence ID" value="NZ_SOAY01000001.1"/>
</dbReference>
<name>A0A4R7KAG4_9FLAO</name>
<dbReference type="AlphaFoldDB" id="A0A4R7KAG4"/>
<organism evidence="2 3">
    <name type="scientific">Maribacter spongiicola</name>
    <dbReference type="NCBI Taxonomy" id="1206753"/>
    <lineage>
        <taxon>Bacteria</taxon>
        <taxon>Pseudomonadati</taxon>
        <taxon>Bacteroidota</taxon>
        <taxon>Flavobacteriia</taxon>
        <taxon>Flavobacteriales</taxon>
        <taxon>Flavobacteriaceae</taxon>
        <taxon>Maribacter</taxon>
    </lineage>
</organism>
<comment type="caution">
    <text evidence="2">The sequence shown here is derived from an EMBL/GenBank/DDBJ whole genome shotgun (WGS) entry which is preliminary data.</text>
</comment>
<evidence type="ECO:0000256" key="1">
    <source>
        <dbReference type="SAM" id="SignalP"/>
    </source>
</evidence>
<gene>
    <name evidence="2" type="ORF">CLV90_0034</name>
</gene>
<dbReference type="Pfam" id="PF10677">
    <property type="entry name" value="DUF2490"/>
    <property type="match status" value="1"/>
</dbReference>
<accession>A0A4R7KAG4</accession>
<dbReference type="EMBL" id="SOAY01000001">
    <property type="protein sequence ID" value="TDT50715.1"/>
    <property type="molecule type" value="Genomic_DNA"/>
</dbReference>
<evidence type="ECO:0000313" key="2">
    <source>
        <dbReference type="EMBL" id="TDT50715.1"/>
    </source>
</evidence>
<keyword evidence="1" id="KW-0732">Signal</keyword>
<dbReference type="InterPro" id="IPR019619">
    <property type="entry name" value="DUF2490"/>
</dbReference>
<feature type="signal peptide" evidence="1">
    <location>
        <begin position="1"/>
        <end position="19"/>
    </location>
</feature>
<reference evidence="2 3" key="1">
    <citation type="submission" date="2019-03" db="EMBL/GenBank/DDBJ databases">
        <title>Genomic Encyclopedia of Archaeal and Bacterial Type Strains, Phase II (KMG-II): from individual species to whole genera.</title>
        <authorList>
            <person name="Goeker M."/>
        </authorList>
    </citation>
    <scope>NUCLEOTIDE SEQUENCE [LARGE SCALE GENOMIC DNA]</scope>
    <source>
        <strain evidence="2 3">DSM 25233</strain>
    </source>
</reference>
<feature type="chain" id="PRO_5020983978" evidence="1">
    <location>
        <begin position="20"/>
        <end position="242"/>
    </location>
</feature>
<dbReference type="OrthoDB" id="1118734at2"/>
<proteinExistence type="predicted"/>
<sequence>MKKVITLLVLLATINQANAQSGGTGEDDFGSWFMYFGTNKITDKWSIHTEAQFRYYEMASNFNQLLLRTGINYHINPDAIATLGYGFIETDPTFSEFDVIGGDALIKNNSVSEHRIFEQFILKNKVWEFNFEHRYRLEQRFVQNNFSGISNTLHRARYRIQMTLPLTDIFFLNFYDEIFINLQNNAFGQNRAYAALGVNVTEDLSMQFGYLKNHFSETNFDRLQIGVFYNTDLRGLFKKKAK</sequence>